<dbReference type="EMBL" id="MTCZ01000293">
    <property type="protein sequence ID" value="OWP82685.1"/>
    <property type="molecule type" value="Genomic_DNA"/>
</dbReference>
<dbReference type="AlphaFoldDB" id="A0A246GEZ6"/>
<dbReference type="Proteomes" id="UP000197768">
    <property type="component" value="Unassembled WGS sequence"/>
</dbReference>
<reference evidence="1 2" key="1">
    <citation type="journal article" date="2017" name="Infect. Genet. Evol.">
        <title>Comparative genome analysis of fish pathogen Flavobacterium columnare reveals extensive sequence diversity within the species.</title>
        <authorList>
            <person name="Kayansamruaj P."/>
            <person name="Dong H.T."/>
            <person name="Hirono I."/>
            <person name="Kondo H."/>
            <person name="Senapin S."/>
            <person name="Rodkhum C."/>
        </authorList>
    </citation>
    <scope>NUCLEOTIDE SEQUENCE [LARGE SCALE GENOMIC DNA]</scope>
    <source>
        <strain evidence="1 2">1215</strain>
    </source>
</reference>
<organism evidence="1 2">
    <name type="scientific">Flavobacterium davisii</name>
    <dbReference type="NCBI Taxonomy" id="2906077"/>
    <lineage>
        <taxon>Bacteria</taxon>
        <taxon>Pseudomonadati</taxon>
        <taxon>Bacteroidota</taxon>
        <taxon>Flavobacteriia</taxon>
        <taxon>Flavobacteriales</taxon>
        <taxon>Flavobacteriaceae</taxon>
        <taxon>Flavobacterium</taxon>
    </lineage>
</organism>
<name>A0A246GEZ6_9FLAO</name>
<feature type="non-terminal residue" evidence="1">
    <location>
        <position position="1"/>
    </location>
</feature>
<evidence type="ECO:0000313" key="2">
    <source>
        <dbReference type="Proteomes" id="UP000197768"/>
    </source>
</evidence>
<accession>A0A246GEZ6</accession>
<dbReference type="SUPFAM" id="SSF53955">
    <property type="entry name" value="Lysozyme-like"/>
    <property type="match status" value="1"/>
</dbReference>
<dbReference type="Gene3D" id="1.10.530.10">
    <property type="match status" value="1"/>
</dbReference>
<evidence type="ECO:0000313" key="1">
    <source>
        <dbReference type="EMBL" id="OWP82685.1"/>
    </source>
</evidence>
<dbReference type="InterPro" id="IPR023346">
    <property type="entry name" value="Lysozyme-like_dom_sf"/>
</dbReference>
<evidence type="ECO:0008006" key="3">
    <source>
        <dbReference type="Google" id="ProtNLM"/>
    </source>
</evidence>
<gene>
    <name evidence="1" type="ORF">BWK59_14530</name>
</gene>
<protein>
    <recommendedName>
        <fullName evidence="3">Glycoside hydrolase family 19 catalytic domain-containing protein</fullName>
    </recommendedName>
</protein>
<sequence>TTLTKVAATYNKYMKELGMNTCWNKAHFFAQARVESGSKLHVKDGENFNYYWEILIEKFGAFQTSEGKQKAKLWGRAIKNRRDPKCVDVTQENQRKIANYAYSPPAEKAKELENTQPNDGWNFRGKGLLQLTGRNAYTYANTYTKKEGADIIANPDLVISDVSIAVLSSMAFWKWKNLNTKANLTKDVVRKICPKVGSDTQVIDESGKSSTNHKEKKKVFDNSTSKVFKIDECKLGKAENVNNSNCICKKNHIDLRATVNWQTQFDPQWGNRNAQNVACWKTAQQILTKSGLGSLSGYPANAIQLAKEIENHTKLSLLSEGLKKGIQYIDSQLESKHPVLIGVNHDLNYRGEKNIDHTSDHFVVVVGRSCDTKGAYYIFYEVGTSHRNLGTSDENKLYILTDKIEGKTAYNSSKTYQVAQVRLNK</sequence>
<comment type="caution">
    <text evidence="1">The sequence shown here is derived from an EMBL/GenBank/DDBJ whole genome shotgun (WGS) entry which is preliminary data.</text>
</comment>
<proteinExistence type="predicted"/>